<dbReference type="Gene3D" id="2.30.42.10">
    <property type="match status" value="2"/>
</dbReference>
<dbReference type="GO" id="GO:0007030">
    <property type="term" value="P:Golgi organization"/>
    <property type="evidence" value="ECO:0007669"/>
    <property type="project" value="TreeGrafter"/>
</dbReference>
<feature type="binding site" evidence="5">
    <location>
        <position position="118"/>
    </location>
    <ligand>
        <name>Zn(2+)</name>
        <dbReference type="ChEBI" id="CHEBI:29105"/>
    </ligand>
</feature>
<feature type="domain" description="PDZ GRASP-type" evidence="7">
    <location>
        <begin position="115"/>
        <end position="207"/>
    </location>
</feature>
<sequence>MDFWSADSLPIYGPQVRLLDVTENAPRCNHRKKRQDFRSHEGGGFPSARHTTRHSSSEHYLELFKMYNRNREILCTGIGISDCFVICKLKSFASCWVHTHSDMGGGQSSISGSTRGYHVLKVVPGGPGDIAGLEPYFDYIVAINGELLDEENSLLITALTQSVDKEVLVHVFSAKYQDLREVVLTPSRSWGKPEDGLIGCSVRFCDHAGSGENVWHILDVHPDSPAEKAGLKPHSDYIIGSPQATLREQQDLYDLIERSVAQPLQLFVYNKDVDSVREVLLVPNDDWGGPGFLGCDIGYGYIHKIPTIQRGPFAARPVSGSAPTTASADPISSISEATDDTRKASPQQPSQSSPLSRAKSLISQPDYNTQRVSMGGFENVDLVPTSEGHQPQQNRSPQQSSGALPLSAPTFALNAMSIQDPESSSDDSSSDLPPPPPPPGGFIKAHAPNLRMGSGLRYGGEAVKGIEESLGIQSTDSGYDVHSDHSHANEYPRSGHEHDHDHAQGDRDHGHSH</sequence>
<keyword evidence="5" id="KW-0479">Metal-binding</keyword>
<evidence type="ECO:0000256" key="5">
    <source>
        <dbReference type="PIRSR" id="PIRSR607583-1"/>
    </source>
</evidence>
<dbReference type="FunFam" id="2.30.42.10:FF:000026">
    <property type="entry name" value="Golgi reassembly stacking protein 2"/>
    <property type="match status" value="1"/>
</dbReference>
<feature type="region of interest" description="Disordered" evidence="6">
    <location>
        <begin position="419"/>
        <end position="447"/>
    </location>
</feature>
<keyword evidence="4" id="KW-0472">Membrane</keyword>
<feature type="domain" description="PDZ GRASP-type" evidence="7">
    <location>
        <begin position="213"/>
        <end position="302"/>
    </location>
</feature>
<evidence type="ECO:0000256" key="1">
    <source>
        <dbReference type="ARBA" id="ARBA00004394"/>
    </source>
</evidence>
<dbReference type="Pfam" id="PF04495">
    <property type="entry name" value="GRASP55_65"/>
    <property type="match status" value="1"/>
</dbReference>
<protein>
    <recommendedName>
        <fullName evidence="7">PDZ GRASP-type domain-containing protein</fullName>
    </recommendedName>
</protein>
<comment type="caution">
    <text evidence="8">The sequence shown here is derived from an EMBL/GenBank/DDBJ whole genome shotgun (WGS) entry which is preliminary data.</text>
</comment>
<feature type="compositionally biased region" description="Basic and acidic residues" evidence="6">
    <location>
        <begin position="479"/>
        <end position="513"/>
    </location>
</feature>
<feature type="region of interest" description="Disordered" evidence="6">
    <location>
        <begin position="29"/>
        <end position="53"/>
    </location>
</feature>
<dbReference type="PANTHER" id="PTHR12893">
    <property type="entry name" value="GOLGI REASSEMBLY STACKING PROTEIN GRASP"/>
    <property type="match status" value="1"/>
</dbReference>
<dbReference type="GO" id="GO:0046872">
    <property type="term" value="F:metal ion binding"/>
    <property type="evidence" value="ECO:0007669"/>
    <property type="project" value="UniProtKB-KW"/>
</dbReference>
<feature type="region of interest" description="Disordered" evidence="6">
    <location>
        <begin position="315"/>
        <end position="359"/>
    </location>
</feature>
<dbReference type="AlphaFoldDB" id="A0A507DKN8"/>
<keyword evidence="9" id="KW-1185">Reference proteome</keyword>
<feature type="compositionally biased region" description="Polar residues" evidence="6">
    <location>
        <begin position="321"/>
        <end position="336"/>
    </location>
</feature>
<dbReference type="EMBL" id="QEAN01000046">
    <property type="protein sequence ID" value="TPX51991.1"/>
    <property type="molecule type" value="Genomic_DNA"/>
</dbReference>
<feature type="compositionally biased region" description="Low complexity" evidence="6">
    <location>
        <begin position="345"/>
        <end position="354"/>
    </location>
</feature>
<evidence type="ECO:0000256" key="4">
    <source>
        <dbReference type="ARBA" id="ARBA00023136"/>
    </source>
</evidence>
<keyword evidence="2" id="KW-0677">Repeat</keyword>
<evidence type="ECO:0000313" key="9">
    <source>
        <dbReference type="Proteomes" id="UP000317494"/>
    </source>
</evidence>
<dbReference type="VEuPathDB" id="FungiDB:SeMB42_g01727"/>
<feature type="compositionally biased region" description="Low complexity" evidence="6">
    <location>
        <begin position="390"/>
        <end position="401"/>
    </location>
</feature>
<dbReference type="InterPro" id="IPR007583">
    <property type="entry name" value="GRASP55_65"/>
</dbReference>
<accession>A0A507DKN8</accession>
<name>A0A507DKN8_9FUNG</name>
<organism evidence="8 9">
    <name type="scientific">Synchytrium endobioticum</name>
    <dbReference type="NCBI Taxonomy" id="286115"/>
    <lineage>
        <taxon>Eukaryota</taxon>
        <taxon>Fungi</taxon>
        <taxon>Fungi incertae sedis</taxon>
        <taxon>Chytridiomycota</taxon>
        <taxon>Chytridiomycota incertae sedis</taxon>
        <taxon>Chytridiomycetes</taxon>
        <taxon>Synchytriales</taxon>
        <taxon>Synchytriaceae</taxon>
        <taxon>Synchytrium</taxon>
    </lineage>
</organism>
<comment type="subcellular location">
    <subcellularLocation>
        <location evidence="1">Golgi apparatus membrane</location>
    </subcellularLocation>
</comment>
<dbReference type="PANTHER" id="PTHR12893:SF0">
    <property type="entry name" value="GRASP65"/>
    <property type="match status" value="1"/>
</dbReference>
<dbReference type="InterPro" id="IPR036034">
    <property type="entry name" value="PDZ_sf"/>
</dbReference>
<evidence type="ECO:0000313" key="8">
    <source>
        <dbReference type="EMBL" id="TPX51991.1"/>
    </source>
</evidence>
<evidence type="ECO:0000259" key="7">
    <source>
        <dbReference type="PROSITE" id="PS51865"/>
    </source>
</evidence>
<dbReference type="InterPro" id="IPR024958">
    <property type="entry name" value="GRASP_PDZ"/>
</dbReference>
<dbReference type="PROSITE" id="PS51865">
    <property type="entry name" value="PDZ_GRASP"/>
    <property type="match status" value="2"/>
</dbReference>
<feature type="region of interest" description="Disordered" evidence="6">
    <location>
        <begin position="469"/>
        <end position="513"/>
    </location>
</feature>
<dbReference type="SUPFAM" id="SSF50156">
    <property type="entry name" value="PDZ domain-like"/>
    <property type="match status" value="2"/>
</dbReference>
<feature type="binding site" evidence="5">
    <location>
        <position position="205"/>
    </location>
    <ligand>
        <name>Zn(2+)</name>
        <dbReference type="ChEBI" id="CHEBI:29105"/>
    </ligand>
</feature>
<gene>
    <name evidence="8" type="ORF">SeMB42_g01727</name>
</gene>
<dbReference type="GO" id="GO:0000139">
    <property type="term" value="C:Golgi membrane"/>
    <property type="evidence" value="ECO:0007669"/>
    <property type="project" value="UniProtKB-SubCell"/>
</dbReference>
<evidence type="ECO:0000256" key="3">
    <source>
        <dbReference type="ARBA" id="ARBA00023034"/>
    </source>
</evidence>
<reference evidence="8 9" key="1">
    <citation type="journal article" date="2019" name="Sci. Rep.">
        <title>Comparative genomics of chytrid fungi reveal insights into the obligate biotrophic and pathogenic lifestyle of Synchytrium endobioticum.</title>
        <authorList>
            <person name="van de Vossenberg B.T.L.H."/>
            <person name="Warris S."/>
            <person name="Nguyen H.D.T."/>
            <person name="van Gent-Pelzer M.P.E."/>
            <person name="Joly D.L."/>
            <person name="van de Geest H.C."/>
            <person name="Bonants P.J.M."/>
            <person name="Smith D.S."/>
            <person name="Levesque C.A."/>
            <person name="van der Lee T.A.J."/>
        </authorList>
    </citation>
    <scope>NUCLEOTIDE SEQUENCE [LARGE SCALE GENOMIC DNA]</scope>
    <source>
        <strain evidence="8 9">MB42</strain>
    </source>
</reference>
<keyword evidence="3" id="KW-0333">Golgi apparatus</keyword>
<evidence type="ECO:0000256" key="2">
    <source>
        <dbReference type="ARBA" id="ARBA00022737"/>
    </source>
</evidence>
<evidence type="ECO:0000256" key="6">
    <source>
        <dbReference type="SAM" id="MobiDB-lite"/>
    </source>
</evidence>
<dbReference type="Proteomes" id="UP000317494">
    <property type="component" value="Unassembled WGS sequence"/>
</dbReference>
<dbReference type="STRING" id="286115.A0A507DKN8"/>
<proteinExistence type="predicted"/>
<keyword evidence="5" id="KW-0862">Zinc</keyword>
<feature type="region of interest" description="Disordered" evidence="6">
    <location>
        <begin position="380"/>
        <end position="405"/>
    </location>
</feature>